<protein>
    <recommendedName>
        <fullName evidence="1">Reverse transcriptase domain-containing protein</fullName>
    </recommendedName>
</protein>
<comment type="caution">
    <text evidence="2">The sequence shown here is derived from an EMBL/GenBank/DDBJ whole genome shotgun (WGS) entry which is preliminary data.</text>
</comment>
<evidence type="ECO:0000313" key="2">
    <source>
        <dbReference type="EMBL" id="CAK7927498.1"/>
    </source>
</evidence>
<dbReference type="SUPFAM" id="SSF56672">
    <property type="entry name" value="DNA/RNA polymerases"/>
    <property type="match status" value="1"/>
</dbReference>
<dbReference type="InterPro" id="IPR043502">
    <property type="entry name" value="DNA/RNA_pol_sf"/>
</dbReference>
<dbReference type="Pfam" id="PF00078">
    <property type="entry name" value="RVT_1"/>
    <property type="match status" value="1"/>
</dbReference>
<gene>
    <name evidence="2" type="ORF">PM001_LOCUS12648</name>
</gene>
<evidence type="ECO:0000313" key="3">
    <source>
        <dbReference type="Proteomes" id="UP001162060"/>
    </source>
</evidence>
<proteinExistence type="predicted"/>
<dbReference type="Proteomes" id="UP001162060">
    <property type="component" value="Unassembled WGS sequence"/>
</dbReference>
<name>A0AAV1U1H3_9STRA</name>
<dbReference type="PANTHER" id="PTHR35450">
    <property type="entry name" value="REVERSE TRANSCRIPTASE DOMAIN-CONTAINING PROTEIN"/>
    <property type="match status" value="1"/>
</dbReference>
<reference evidence="2" key="1">
    <citation type="submission" date="2024-01" db="EMBL/GenBank/DDBJ databases">
        <authorList>
            <person name="Webb A."/>
        </authorList>
    </citation>
    <scope>NUCLEOTIDE SEQUENCE</scope>
    <source>
        <strain evidence="2">Pm1</strain>
    </source>
</reference>
<dbReference type="PROSITE" id="PS50878">
    <property type="entry name" value="RT_POL"/>
    <property type="match status" value="1"/>
</dbReference>
<evidence type="ECO:0000259" key="1">
    <source>
        <dbReference type="PROSITE" id="PS50878"/>
    </source>
</evidence>
<dbReference type="AlphaFoldDB" id="A0AAV1U1H3"/>
<accession>A0AAV1U1H3</accession>
<organism evidence="2 3">
    <name type="scientific">Peronospora matthiolae</name>
    <dbReference type="NCBI Taxonomy" id="2874970"/>
    <lineage>
        <taxon>Eukaryota</taxon>
        <taxon>Sar</taxon>
        <taxon>Stramenopiles</taxon>
        <taxon>Oomycota</taxon>
        <taxon>Peronosporomycetes</taxon>
        <taxon>Peronosporales</taxon>
        <taxon>Peronosporaceae</taxon>
        <taxon>Peronospora</taxon>
    </lineage>
</organism>
<dbReference type="InterPro" id="IPR000477">
    <property type="entry name" value="RT_dom"/>
</dbReference>
<dbReference type="EMBL" id="CAKLBY020000111">
    <property type="protein sequence ID" value="CAK7927498.1"/>
    <property type="molecule type" value="Genomic_DNA"/>
</dbReference>
<dbReference type="PANTHER" id="PTHR35450:SF2">
    <property type="entry name" value="REVERSE TRANSCRIPTASE DOMAIN-CONTAINING PROTEIN"/>
    <property type="match status" value="1"/>
</dbReference>
<sequence length="304" mass="33500">MNGCGEHNFLVAMLVDQPGASIKSCMSCDAAFTIGNDVDGNTASIALKLGVFQGCPLSPHLFNAAISLLLLALNSLPDTGVKVFSEDRPGAAAYADDLKTFSSTVDGIKRQHAAVQDFLRWTGMKANPHKYSTTSVQLDVRSLHMTSDLRLQLDGTPIPALSASNSYQYLGIGDGFDHVHRRVEIATAPTQVKHDAKALMRSGLAPWQVVKIIKAYLYPRVEYPLWHLRSFSQQLEGFDRHLVRGLRHLLRLLTSTTTAFFYAPVSRGGLEFLPLTEMHGALQVAHGWQMLHYPDPAIQRIAHQ</sequence>
<feature type="domain" description="Reverse transcriptase" evidence="1">
    <location>
        <begin position="1"/>
        <end position="174"/>
    </location>
</feature>